<evidence type="ECO:0008006" key="4">
    <source>
        <dbReference type="Google" id="ProtNLM"/>
    </source>
</evidence>
<dbReference type="InterPro" id="IPR021109">
    <property type="entry name" value="Peptidase_aspartic_dom_sf"/>
</dbReference>
<comment type="caution">
    <text evidence="2">The sequence shown here is derived from an EMBL/GenBank/DDBJ whole genome shotgun (WGS) entry which is preliminary data.</text>
</comment>
<gene>
    <name evidence="2" type="ORF">ANE_LOCUS20726</name>
</gene>
<name>A0A565C9G7_9BRAS</name>
<proteinExistence type="predicted"/>
<dbReference type="AlphaFoldDB" id="A0A565C9G7"/>
<organism evidence="2 3">
    <name type="scientific">Arabis nemorensis</name>
    <dbReference type="NCBI Taxonomy" id="586526"/>
    <lineage>
        <taxon>Eukaryota</taxon>
        <taxon>Viridiplantae</taxon>
        <taxon>Streptophyta</taxon>
        <taxon>Embryophyta</taxon>
        <taxon>Tracheophyta</taxon>
        <taxon>Spermatophyta</taxon>
        <taxon>Magnoliopsida</taxon>
        <taxon>eudicotyledons</taxon>
        <taxon>Gunneridae</taxon>
        <taxon>Pentapetalae</taxon>
        <taxon>rosids</taxon>
        <taxon>malvids</taxon>
        <taxon>Brassicales</taxon>
        <taxon>Brassicaceae</taxon>
        <taxon>Arabideae</taxon>
        <taxon>Arabis</taxon>
    </lineage>
</organism>
<sequence length="69" mass="7587">MMEADKNSPIILGMPFLKTARAVIDLQDMKVTLTNVTYDITTTPTVKSGDVPAMDDYGDPTNIPTLDKR</sequence>
<evidence type="ECO:0000313" key="2">
    <source>
        <dbReference type="EMBL" id="VVB10282.1"/>
    </source>
</evidence>
<evidence type="ECO:0000313" key="3">
    <source>
        <dbReference type="Proteomes" id="UP000489600"/>
    </source>
</evidence>
<keyword evidence="3" id="KW-1185">Reference proteome</keyword>
<dbReference type="EMBL" id="CABITT030000007">
    <property type="protein sequence ID" value="VVB10282.1"/>
    <property type="molecule type" value="Genomic_DNA"/>
</dbReference>
<evidence type="ECO:0000256" key="1">
    <source>
        <dbReference type="SAM" id="MobiDB-lite"/>
    </source>
</evidence>
<accession>A0A565C9G7</accession>
<dbReference type="OrthoDB" id="1744168at2759"/>
<dbReference type="Proteomes" id="UP000489600">
    <property type="component" value="Unassembled WGS sequence"/>
</dbReference>
<dbReference type="Gene3D" id="2.40.70.10">
    <property type="entry name" value="Acid Proteases"/>
    <property type="match status" value="1"/>
</dbReference>
<feature type="region of interest" description="Disordered" evidence="1">
    <location>
        <begin position="49"/>
        <end position="69"/>
    </location>
</feature>
<reference evidence="2" key="1">
    <citation type="submission" date="2019-07" db="EMBL/GenBank/DDBJ databases">
        <authorList>
            <person name="Dittberner H."/>
        </authorList>
    </citation>
    <scope>NUCLEOTIDE SEQUENCE [LARGE SCALE GENOMIC DNA]</scope>
</reference>
<protein>
    <recommendedName>
        <fullName evidence="4">Reverse transcriptase domain-containing protein</fullName>
    </recommendedName>
</protein>